<dbReference type="SUPFAM" id="SSF103473">
    <property type="entry name" value="MFS general substrate transporter"/>
    <property type="match status" value="1"/>
</dbReference>
<dbReference type="PANTHER" id="PTHR23508:SF9">
    <property type="entry name" value="CARBOXYLIC ACID TRANSPORT PROTEIN (AFU_ORTHOLOGUE AFUA_2G09450)"/>
    <property type="match status" value="1"/>
</dbReference>
<keyword evidence="9" id="KW-1185">Reference proteome</keyword>
<comment type="caution">
    <text evidence="8">The sequence shown here is derived from an EMBL/GenBank/DDBJ whole genome shotgun (WGS) entry which is preliminary data.</text>
</comment>
<dbReference type="AlphaFoldDB" id="A0A1Y2FSH3"/>
<feature type="region of interest" description="Disordered" evidence="5">
    <location>
        <begin position="481"/>
        <end position="500"/>
    </location>
</feature>
<dbReference type="RefSeq" id="XP_040727808.1">
    <property type="nucleotide sequence ID" value="XM_040866066.1"/>
</dbReference>
<dbReference type="CDD" id="cd17316">
    <property type="entry name" value="MFS_SV2_like"/>
    <property type="match status" value="1"/>
</dbReference>
<keyword evidence="4 6" id="KW-0472">Membrane</keyword>
<sequence length="500" mass="54608">MPLFEKGHFQHVFIQPKGEYVNDKGETVHGRIPRDVLPNPIALCRKLTWSNWLYFIVGLAAWTMDGYDFHCVSLSVSRLATEFGVGREKISESITLTLLFRTVGAAVFGIAGDVFGRKWALIVNLIVIAVLQVGTAYAFDFNTFLAVRALFGIGMGGIWALSAAMALENMPVECRGLFSGVLQQGYALGYLIAAVFNLYIVPISPHKHRALFYIGAGLTGAVAIARLAFPESRQFIEAKEHGQTGGKKKMKAFITEGKVALKTEWKRVIYCSLLMAAFNFMSHSSQDLYPTFLQQGKAFSAAQASRATIIAKTGCIVGGCVVGYLSQRYGRRASIFWSAILGCCFIPLWVIPQSWGALVAGAFLLQFCVQGAFGVVPIHLSELSPEAFRATFPGITYQIGNMISSPAAQILTTIAEKNKVRYRGKLVPGYAATQGVMQAIIFLSVAGLAIIGPEFKGRQFEKARALGDSVAAEKLAELDELERSDSEGQKAPQYVHKEMK</sequence>
<evidence type="ECO:0000256" key="3">
    <source>
        <dbReference type="ARBA" id="ARBA00022989"/>
    </source>
</evidence>
<reference evidence="8 9" key="1">
    <citation type="submission" date="2016-07" db="EMBL/GenBank/DDBJ databases">
        <title>Pervasive Adenine N6-methylation of Active Genes in Fungi.</title>
        <authorList>
            <consortium name="DOE Joint Genome Institute"/>
            <person name="Mondo S.J."/>
            <person name="Dannebaum R.O."/>
            <person name="Kuo R.C."/>
            <person name="Labutti K."/>
            <person name="Haridas S."/>
            <person name="Kuo A."/>
            <person name="Salamov A."/>
            <person name="Ahrendt S.R."/>
            <person name="Lipzen A."/>
            <person name="Sullivan W."/>
            <person name="Andreopoulos W.B."/>
            <person name="Clum A."/>
            <person name="Lindquist E."/>
            <person name="Daum C."/>
            <person name="Ramamoorthy G.K."/>
            <person name="Gryganskyi A."/>
            <person name="Culley D."/>
            <person name="Magnuson J.K."/>
            <person name="James T.Y."/>
            <person name="O'Malley M.A."/>
            <person name="Stajich J.E."/>
            <person name="Spatafora J.W."/>
            <person name="Visel A."/>
            <person name="Grigoriev I.V."/>
        </authorList>
    </citation>
    <scope>NUCLEOTIDE SEQUENCE [LARGE SCALE GENOMIC DNA]</scope>
    <source>
        <strain evidence="8 9">12-1054</strain>
    </source>
</reference>
<dbReference type="InterPro" id="IPR020846">
    <property type="entry name" value="MFS_dom"/>
</dbReference>
<dbReference type="Gene3D" id="1.20.1250.20">
    <property type="entry name" value="MFS general substrate transporter like domains"/>
    <property type="match status" value="2"/>
</dbReference>
<gene>
    <name evidence="8" type="ORF">BCR37DRAFT_139642</name>
</gene>
<evidence type="ECO:0000313" key="8">
    <source>
        <dbReference type="EMBL" id="ORY86952.1"/>
    </source>
</evidence>
<dbReference type="PROSITE" id="PS50850">
    <property type="entry name" value="MFS"/>
    <property type="match status" value="1"/>
</dbReference>
<keyword evidence="3 6" id="KW-1133">Transmembrane helix</keyword>
<feature type="transmembrane region" description="Helical" evidence="6">
    <location>
        <begin position="304"/>
        <end position="326"/>
    </location>
</feature>
<dbReference type="Pfam" id="PF00083">
    <property type="entry name" value="Sugar_tr"/>
    <property type="match status" value="1"/>
</dbReference>
<evidence type="ECO:0000259" key="7">
    <source>
        <dbReference type="PROSITE" id="PS50850"/>
    </source>
</evidence>
<dbReference type="OMA" id="YIMIAFS"/>
<dbReference type="PANTHER" id="PTHR23508">
    <property type="entry name" value="CARBOXYLIC ACID TRANSPORTER PROTEIN HOMOLOG"/>
    <property type="match status" value="1"/>
</dbReference>
<dbReference type="GO" id="GO:0005886">
    <property type="term" value="C:plasma membrane"/>
    <property type="evidence" value="ECO:0007669"/>
    <property type="project" value="TreeGrafter"/>
</dbReference>
<feature type="domain" description="Major facilitator superfamily (MFS) profile" evidence="7">
    <location>
        <begin position="54"/>
        <end position="464"/>
    </location>
</feature>
<organism evidence="8 9">
    <name type="scientific">Protomyces lactucae-debilis</name>
    <dbReference type="NCBI Taxonomy" id="2754530"/>
    <lineage>
        <taxon>Eukaryota</taxon>
        <taxon>Fungi</taxon>
        <taxon>Dikarya</taxon>
        <taxon>Ascomycota</taxon>
        <taxon>Taphrinomycotina</taxon>
        <taxon>Taphrinomycetes</taxon>
        <taxon>Taphrinales</taxon>
        <taxon>Protomycetaceae</taxon>
        <taxon>Protomyces</taxon>
    </lineage>
</organism>
<accession>A0A1Y2FSH3</accession>
<keyword evidence="2 6" id="KW-0812">Transmembrane</keyword>
<comment type="subcellular location">
    <subcellularLocation>
        <location evidence="1">Membrane</location>
        <topology evidence="1">Multi-pass membrane protein</topology>
    </subcellularLocation>
</comment>
<evidence type="ECO:0000256" key="5">
    <source>
        <dbReference type="SAM" id="MobiDB-lite"/>
    </source>
</evidence>
<dbReference type="EMBL" id="MCFI01000002">
    <property type="protein sequence ID" value="ORY86952.1"/>
    <property type="molecule type" value="Genomic_DNA"/>
</dbReference>
<proteinExistence type="predicted"/>
<evidence type="ECO:0000256" key="6">
    <source>
        <dbReference type="SAM" id="Phobius"/>
    </source>
</evidence>
<evidence type="ECO:0000256" key="1">
    <source>
        <dbReference type="ARBA" id="ARBA00004141"/>
    </source>
</evidence>
<feature type="transmembrane region" description="Helical" evidence="6">
    <location>
        <begin position="210"/>
        <end position="229"/>
    </location>
</feature>
<dbReference type="InterPro" id="IPR036259">
    <property type="entry name" value="MFS_trans_sf"/>
</dbReference>
<evidence type="ECO:0000256" key="2">
    <source>
        <dbReference type="ARBA" id="ARBA00022692"/>
    </source>
</evidence>
<evidence type="ECO:0000313" key="9">
    <source>
        <dbReference type="Proteomes" id="UP000193685"/>
    </source>
</evidence>
<feature type="transmembrane region" description="Helical" evidence="6">
    <location>
        <begin position="187"/>
        <end position="204"/>
    </location>
</feature>
<dbReference type="GO" id="GO:0046943">
    <property type="term" value="F:carboxylic acid transmembrane transporter activity"/>
    <property type="evidence" value="ECO:0007669"/>
    <property type="project" value="TreeGrafter"/>
</dbReference>
<dbReference type="OrthoDB" id="5296287at2759"/>
<feature type="transmembrane region" description="Helical" evidence="6">
    <location>
        <begin position="427"/>
        <end position="451"/>
    </location>
</feature>
<feature type="transmembrane region" description="Helical" evidence="6">
    <location>
        <begin position="119"/>
        <end position="139"/>
    </location>
</feature>
<evidence type="ECO:0000256" key="4">
    <source>
        <dbReference type="ARBA" id="ARBA00023136"/>
    </source>
</evidence>
<protein>
    <submittedName>
        <fullName evidence="8">MFS general substrate transporter</fullName>
    </submittedName>
</protein>
<dbReference type="InterPro" id="IPR005828">
    <property type="entry name" value="MFS_sugar_transport-like"/>
</dbReference>
<dbReference type="STRING" id="56484.A0A1Y2FSH3"/>
<feature type="transmembrane region" description="Helical" evidence="6">
    <location>
        <begin position="333"/>
        <end position="351"/>
    </location>
</feature>
<dbReference type="Proteomes" id="UP000193685">
    <property type="component" value="Unassembled WGS sequence"/>
</dbReference>
<feature type="transmembrane region" description="Helical" evidence="6">
    <location>
        <begin position="145"/>
        <end position="167"/>
    </location>
</feature>
<name>A0A1Y2FSH3_PROLT</name>
<dbReference type="GeneID" id="63782665"/>